<protein>
    <recommendedName>
        <fullName evidence="2">Anti-sigma-W factor RsiW</fullName>
    </recommendedName>
</protein>
<comment type="caution">
    <text evidence="5">The sequence shown here is derived from an EMBL/GenBank/DDBJ whole genome shotgun (WGS) entry which is preliminary data.</text>
</comment>
<evidence type="ECO:0000259" key="4">
    <source>
        <dbReference type="Pfam" id="PF13490"/>
    </source>
</evidence>
<gene>
    <name evidence="5" type="ORF">WMO62_01005</name>
</gene>
<name>A0ABV1HXW0_9FIRM</name>
<dbReference type="InterPro" id="IPR027383">
    <property type="entry name" value="Znf_put"/>
</dbReference>
<keyword evidence="6" id="KW-1185">Reference proteome</keyword>
<proteinExistence type="inferred from homology"/>
<evidence type="ECO:0000256" key="1">
    <source>
        <dbReference type="ARBA" id="ARBA00024353"/>
    </source>
</evidence>
<evidence type="ECO:0000256" key="3">
    <source>
        <dbReference type="SAM" id="Phobius"/>
    </source>
</evidence>
<evidence type="ECO:0000313" key="5">
    <source>
        <dbReference type="EMBL" id="MEQ2577415.1"/>
    </source>
</evidence>
<dbReference type="RefSeq" id="WP_349143514.1">
    <property type="nucleotide sequence ID" value="NZ_JBBMFC010000002.1"/>
</dbReference>
<dbReference type="Proteomes" id="UP001470288">
    <property type="component" value="Unassembled WGS sequence"/>
</dbReference>
<keyword evidence="3" id="KW-0812">Transmembrane</keyword>
<organism evidence="5 6">
    <name type="scientific">Hominiventricola aquisgranensis</name>
    <dbReference type="NCBI Taxonomy" id="3133164"/>
    <lineage>
        <taxon>Bacteria</taxon>
        <taxon>Bacillati</taxon>
        <taxon>Bacillota</taxon>
        <taxon>Clostridia</taxon>
        <taxon>Lachnospirales</taxon>
        <taxon>Lachnospiraceae</taxon>
        <taxon>Hominiventricola</taxon>
    </lineage>
</organism>
<dbReference type="EMBL" id="JBBMFC010000002">
    <property type="protein sequence ID" value="MEQ2577415.1"/>
    <property type="molecule type" value="Genomic_DNA"/>
</dbReference>
<sequence length="108" mass="12869">MNCKQVQRQLVSYINGELEEKEEEEFVKHIRHCPECYEELEVYSTVFAGIRQLDGAEEEIDYRTLVEDYLETSEEDAKDEHFLSTYVFLLRIVVTVLLFYMIVRCFLG</sequence>
<comment type="similarity">
    <text evidence="1">Belongs to the zinc-associated anti-sigma factor (ZAS) superfamily. Anti-sigma-W factor family.</text>
</comment>
<dbReference type="InterPro" id="IPR041916">
    <property type="entry name" value="Anti_sigma_zinc_sf"/>
</dbReference>
<dbReference type="Pfam" id="PF13490">
    <property type="entry name" value="zf-HC2"/>
    <property type="match status" value="1"/>
</dbReference>
<accession>A0ABV1HXW0</accession>
<dbReference type="Gene3D" id="1.10.10.1320">
    <property type="entry name" value="Anti-sigma factor, zinc-finger domain"/>
    <property type="match status" value="1"/>
</dbReference>
<feature type="domain" description="Putative zinc-finger" evidence="4">
    <location>
        <begin position="3"/>
        <end position="36"/>
    </location>
</feature>
<keyword evidence="3" id="KW-0472">Membrane</keyword>
<evidence type="ECO:0000313" key="6">
    <source>
        <dbReference type="Proteomes" id="UP001470288"/>
    </source>
</evidence>
<feature type="transmembrane region" description="Helical" evidence="3">
    <location>
        <begin position="86"/>
        <end position="107"/>
    </location>
</feature>
<keyword evidence="3" id="KW-1133">Transmembrane helix</keyword>
<evidence type="ECO:0000256" key="2">
    <source>
        <dbReference type="ARBA" id="ARBA00024438"/>
    </source>
</evidence>
<reference evidence="5 6" key="1">
    <citation type="submission" date="2024-03" db="EMBL/GenBank/DDBJ databases">
        <title>Human intestinal bacterial collection.</title>
        <authorList>
            <person name="Pauvert C."/>
            <person name="Hitch T.C.A."/>
            <person name="Clavel T."/>
        </authorList>
    </citation>
    <scope>NUCLEOTIDE SEQUENCE [LARGE SCALE GENOMIC DNA]</scope>
    <source>
        <strain evidence="5 6">CLA-AA-H78B</strain>
    </source>
</reference>